<dbReference type="EMBL" id="CAJNOL010001312">
    <property type="protein sequence ID" value="CAF1334806.1"/>
    <property type="molecule type" value="Genomic_DNA"/>
</dbReference>
<sequence length="287" mass="33778">MNNLKRKSSFNHLSKKCRNDVNQSITCIENLSNECFYEIFNYLDACEISIVFSNLNYRFQQLLNSLLLLFKIKFNDSIPEEISRNNYEQILVHNRHQIYSINLWTMENMFLSMTLFVINSSYDHFESVTLFGIEPDILHLLLTHYTCLPRLFSLNIDTKSSCRLKELSDIYQSIFALSKLESIELETDIFDDSESRLPLSIATNKQFSNIKYLYIHHSCSFQELFAIISYTLQLCRLKLSYTCDNDEPIIGNVLPISLFSLIHFSIDRYDMKLINFNGLLKIYFFAN</sequence>
<dbReference type="Proteomes" id="UP000663854">
    <property type="component" value="Unassembled WGS sequence"/>
</dbReference>
<evidence type="ECO:0000313" key="1">
    <source>
        <dbReference type="EMBL" id="CAF1118655.1"/>
    </source>
</evidence>
<reference evidence="2" key="1">
    <citation type="submission" date="2021-02" db="EMBL/GenBank/DDBJ databases">
        <authorList>
            <person name="Nowell W R."/>
        </authorList>
    </citation>
    <scope>NUCLEOTIDE SEQUENCE</scope>
</reference>
<dbReference type="EMBL" id="CAJNOH010000759">
    <property type="protein sequence ID" value="CAF1118655.1"/>
    <property type="molecule type" value="Genomic_DNA"/>
</dbReference>
<evidence type="ECO:0000313" key="2">
    <source>
        <dbReference type="EMBL" id="CAF1334806.1"/>
    </source>
</evidence>
<evidence type="ECO:0000313" key="3">
    <source>
        <dbReference type="Proteomes" id="UP000663870"/>
    </source>
</evidence>
<name>A0A815G6R9_9BILA</name>
<proteinExistence type="predicted"/>
<comment type="caution">
    <text evidence="2">The sequence shown here is derived from an EMBL/GenBank/DDBJ whole genome shotgun (WGS) entry which is preliminary data.</text>
</comment>
<evidence type="ECO:0008006" key="4">
    <source>
        <dbReference type="Google" id="ProtNLM"/>
    </source>
</evidence>
<gene>
    <name evidence="2" type="ORF">JXQ802_LOCUS31256</name>
    <name evidence="1" type="ORF">PYM288_LOCUS20579</name>
</gene>
<dbReference type="Proteomes" id="UP000663870">
    <property type="component" value="Unassembled WGS sequence"/>
</dbReference>
<accession>A0A815G6R9</accession>
<organism evidence="2 3">
    <name type="scientific">Rotaria sordida</name>
    <dbReference type="NCBI Taxonomy" id="392033"/>
    <lineage>
        <taxon>Eukaryota</taxon>
        <taxon>Metazoa</taxon>
        <taxon>Spiralia</taxon>
        <taxon>Gnathifera</taxon>
        <taxon>Rotifera</taxon>
        <taxon>Eurotatoria</taxon>
        <taxon>Bdelloidea</taxon>
        <taxon>Philodinida</taxon>
        <taxon>Philodinidae</taxon>
        <taxon>Rotaria</taxon>
    </lineage>
</organism>
<keyword evidence="3" id="KW-1185">Reference proteome</keyword>
<protein>
    <recommendedName>
        <fullName evidence="4">F-box domain-containing protein</fullName>
    </recommendedName>
</protein>
<dbReference type="AlphaFoldDB" id="A0A815G6R9"/>